<dbReference type="PANTHER" id="PTHR24030:SF0">
    <property type="entry name" value="PROTEIN CMSS1"/>
    <property type="match status" value="1"/>
</dbReference>
<reference evidence="2 3" key="1">
    <citation type="submission" date="2014-04" db="EMBL/GenBank/DDBJ databases">
        <authorList>
            <consortium name="DOE Joint Genome Institute"/>
            <person name="Kuo A."/>
            <person name="Kohler A."/>
            <person name="Costa M.D."/>
            <person name="Nagy L.G."/>
            <person name="Floudas D."/>
            <person name="Copeland A."/>
            <person name="Barry K.W."/>
            <person name="Cichocki N."/>
            <person name="Veneault-Fourrey C."/>
            <person name="LaButti K."/>
            <person name="Lindquist E.A."/>
            <person name="Lipzen A."/>
            <person name="Lundell T."/>
            <person name="Morin E."/>
            <person name="Murat C."/>
            <person name="Sun H."/>
            <person name="Tunlid A."/>
            <person name="Henrissat B."/>
            <person name="Grigoriev I.V."/>
            <person name="Hibbett D.S."/>
            <person name="Martin F."/>
            <person name="Nordberg H.P."/>
            <person name="Cantor M.N."/>
            <person name="Hua S.X."/>
        </authorList>
    </citation>
    <scope>NUCLEOTIDE SEQUENCE [LARGE SCALE GENOMIC DNA]</scope>
    <source>
        <strain evidence="2 3">Marx 270</strain>
    </source>
</reference>
<protein>
    <recommendedName>
        <fullName evidence="4">Protein cms1</fullName>
    </recommendedName>
</protein>
<dbReference type="STRING" id="870435.A0A0C3PVH3"/>
<dbReference type="AlphaFoldDB" id="A0A0C3PVH3"/>
<proteinExistence type="predicted"/>
<feature type="compositionally biased region" description="Basic residues" evidence="1">
    <location>
        <begin position="58"/>
        <end position="75"/>
    </location>
</feature>
<feature type="region of interest" description="Disordered" evidence="1">
    <location>
        <begin position="1"/>
        <end position="93"/>
    </location>
</feature>
<dbReference type="PANTHER" id="PTHR24030">
    <property type="entry name" value="PROTEIN CMSS1"/>
    <property type="match status" value="1"/>
</dbReference>
<evidence type="ECO:0000313" key="3">
    <source>
        <dbReference type="Proteomes" id="UP000054217"/>
    </source>
</evidence>
<dbReference type="FunCoup" id="A0A0C3PVH3">
    <property type="interactions" value="103"/>
</dbReference>
<keyword evidence="3" id="KW-1185">Reference proteome</keyword>
<evidence type="ECO:0000313" key="2">
    <source>
        <dbReference type="EMBL" id="KIO13281.1"/>
    </source>
</evidence>
<dbReference type="InParanoid" id="A0A0C3PVH3"/>
<evidence type="ECO:0000256" key="1">
    <source>
        <dbReference type="SAM" id="MobiDB-lite"/>
    </source>
</evidence>
<dbReference type="InterPro" id="IPR032704">
    <property type="entry name" value="Cms1"/>
</dbReference>
<dbReference type="Proteomes" id="UP000054217">
    <property type="component" value="Unassembled WGS sequence"/>
</dbReference>
<dbReference type="HOGENOM" id="CLU_057568_1_0_1"/>
<gene>
    <name evidence="2" type="ORF">M404DRAFT_951531</name>
</gene>
<name>A0A0C3PVH3_PISTI</name>
<dbReference type="EMBL" id="KN831946">
    <property type="protein sequence ID" value="KIO13281.1"/>
    <property type="molecule type" value="Genomic_DNA"/>
</dbReference>
<dbReference type="GO" id="GO:0030686">
    <property type="term" value="C:90S preribosome"/>
    <property type="evidence" value="ECO:0007669"/>
    <property type="project" value="TreeGrafter"/>
</dbReference>
<dbReference type="OrthoDB" id="1929311at2759"/>
<sequence length="298" mass="32891">MSAHHRGDDLEDDYVPDDLVASSGEEEDALASHVPASDDIGGLLSADEDAEQESAALAKRKRREKEKERKAKKRKLVETRDDDEAPSVAAQPPHELTGYLSSIQAKAFPAKSTLELLDISIPETSIVDTTSWTESRSLDRLVEFIIKVLPPLHKRLRQRPKASGSPTLLFIAGAALRVADITRVLKDRKLRGEKGGDVAKLFARHIKLEEHVTYLRRTKIGSAAGTPARVGKLLCETGKDALSVAQLTHIMLDVSYQDAKKRNLFDIPETRDEVIRSVLGAPKLLQGIKEGRIQVVLF</sequence>
<accession>A0A0C3PVH3</accession>
<organism evidence="2 3">
    <name type="scientific">Pisolithus tinctorius Marx 270</name>
    <dbReference type="NCBI Taxonomy" id="870435"/>
    <lineage>
        <taxon>Eukaryota</taxon>
        <taxon>Fungi</taxon>
        <taxon>Dikarya</taxon>
        <taxon>Basidiomycota</taxon>
        <taxon>Agaricomycotina</taxon>
        <taxon>Agaricomycetes</taxon>
        <taxon>Agaricomycetidae</taxon>
        <taxon>Boletales</taxon>
        <taxon>Sclerodermatineae</taxon>
        <taxon>Pisolithaceae</taxon>
        <taxon>Pisolithus</taxon>
    </lineage>
</organism>
<reference evidence="3" key="2">
    <citation type="submission" date="2015-01" db="EMBL/GenBank/DDBJ databases">
        <title>Evolutionary Origins and Diversification of the Mycorrhizal Mutualists.</title>
        <authorList>
            <consortium name="DOE Joint Genome Institute"/>
            <consortium name="Mycorrhizal Genomics Consortium"/>
            <person name="Kohler A."/>
            <person name="Kuo A."/>
            <person name="Nagy L.G."/>
            <person name="Floudas D."/>
            <person name="Copeland A."/>
            <person name="Barry K.W."/>
            <person name="Cichocki N."/>
            <person name="Veneault-Fourrey C."/>
            <person name="LaButti K."/>
            <person name="Lindquist E.A."/>
            <person name="Lipzen A."/>
            <person name="Lundell T."/>
            <person name="Morin E."/>
            <person name="Murat C."/>
            <person name="Riley R."/>
            <person name="Ohm R."/>
            <person name="Sun H."/>
            <person name="Tunlid A."/>
            <person name="Henrissat B."/>
            <person name="Grigoriev I.V."/>
            <person name="Hibbett D.S."/>
            <person name="Martin F."/>
        </authorList>
    </citation>
    <scope>NUCLEOTIDE SEQUENCE [LARGE SCALE GENOMIC DNA]</scope>
    <source>
        <strain evidence="3">Marx 270</strain>
    </source>
</reference>
<evidence type="ECO:0008006" key="4">
    <source>
        <dbReference type="Google" id="ProtNLM"/>
    </source>
</evidence>
<dbReference type="Pfam" id="PF14617">
    <property type="entry name" value="CMS1"/>
    <property type="match status" value="1"/>
</dbReference>
<dbReference type="GO" id="GO:0005634">
    <property type="term" value="C:nucleus"/>
    <property type="evidence" value="ECO:0007669"/>
    <property type="project" value="TreeGrafter"/>
</dbReference>